<protein>
    <submittedName>
        <fullName evidence="1">Uncharacterized protein</fullName>
    </submittedName>
</protein>
<reference evidence="1 2" key="1">
    <citation type="journal article" date="2015" name="Nature">
        <title>rRNA introns, odd ribosomes, and small enigmatic genomes across a large radiation of phyla.</title>
        <authorList>
            <person name="Brown C.T."/>
            <person name="Hug L.A."/>
            <person name="Thomas B.C."/>
            <person name="Sharon I."/>
            <person name="Castelle C.J."/>
            <person name="Singh A."/>
            <person name="Wilkins M.J."/>
            <person name="Williams K.H."/>
            <person name="Banfield J.F."/>
        </authorList>
    </citation>
    <scope>NUCLEOTIDE SEQUENCE [LARGE SCALE GENOMIC DNA]</scope>
</reference>
<dbReference type="Proteomes" id="UP000034617">
    <property type="component" value="Unassembled WGS sequence"/>
</dbReference>
<gene>
    <name evidence="1" type="ORF">UW22_C0041G0011</name>
</gene>
<evidence type="ECO:0000313" key="1">
    <source>
        <dbReference type="EMBL" id="KKT36268.1"/>
    </source>
</evidence>
<dbReference type="AlphaFoldDB" id="A0A0G1GPK1"/>
<sequence length="90" mass="9943">MPSRTKFTLGDLRLVHSEKNDGPITGFIHTLVRDPKNGTNFEYKDIHISNFEIEPGQVKPLTVGGEEINVIHFTSAPEEKPLDTPGGMKG</sequence>
<organism evidence="1 2">
    <name type="scientific">Candidatus Gottesmanbacteria bacterium GW2011_GWB1_44_11c</name>
    <dbReference type="NCBI Taxonomy" id="1618447"/>
    <lineage>
        <taxon>Bacteria</taxon>
        <taxon>Candidatus Gottesmaniibacteriota</taxon>
    </lineage>
</organism>
<comment type="caution">
    <text evidence="1">The sequence shown here is derived from an EMBL/GenBank/DDBJ whole genome shotgun (WGS) entry which is preliminary data.</text>
</comment>
<proteinExistence type="predicted"/>
<accession>A0A0G1GPK1</accession>
<dbReference type="EMBL" id="LCHM01000041">
    <property type="protein sequence ID" value="KKT36268.1"/>
    <property type="molecule type" value="Genomic_DNA"/>
</dbReference>
<name>A0A0G1GPK1_9BACT</name>
<evidence type="ECO:0000313" key="2">
    <source>
        <dbReference type="Proteomes" id="UP000034617"/>
    </source>
</evidence>